<dbReference type="InterPro" id="IPR002048">
    <property type="entry name" value="EF_hand_dom"/>
</dbReference>
<keyword evidence="7" id="KW-0597">Phosphoprotein</keyword>
<evidence type="ECO:0000256" key="9">
    <source>
        <dbReference type="ARBA" id="ARBA00022723"/>
    </source>
</evidence>
<dbReference type="GO" id="GO:0015031">
    <property type="term" value="P:protein transport"/>
    <property type="evidence" value="ECO:0007669"/>
    <property type="project" value="UniProtKB-KW"/>
</dbReference>
<proteinExistence type="inferred from homology"/>
<comment type="subcellular location">
    <subcellularLocation>
        <location evidence="2">Cell membrane</location>
    </subcellularLocation>
    <subcellularLocation>
        <location evidence="3">Cytoplasm</location>
    </subcellularLocation>
    <subcellularLocation>
        <location evidence="1">Nucleus</location>
    </subcellularLocation>
</comment>
<keyword evidence="9" id="KW-0479">Metal-binding</keyword>
<dbReference type="InterPro" id="IPR051875">
    <property type="entry name" value="Calcineurin_B_homologous"/>
</dbReference>
<feature type="domain" description="EF-hand" evidence="17">
    <location>
        <begin position="112"/>
        <end position="147"/>
    </location>
</feature>
<keyword evidence="8" id="KW-0519">Myristate</keyword>
<evidence type="ECO:0000256" key="12">
    <source>
        <dbReference type="ARBA" id="ARBA00022927"/>
    </source>
</evidence>
<evidence type="ECO:0000256" key="11">
    <source>
        <dbReference type="ARBA" id="ARBA00022837"/>
    </source>
</evidence>
<evidence type="ECO:0000256" key="6">
    <source>
        <dbReference type="ARBA" id="ARBA00022490"/>
    </source>
</evidence>
<dbReference type="GO" id="GO:0005886">
    <property type="term" value="C:plasma membrane"/>
    <property type="evidence" value="ECO:0007669"/>
    <property type="project" value="UniProtKB-SubCell"/>
</dbReference>
<dbReference type="Gene3D" id="1.10.238.10">
    <property type="entry name" value="EF-hand"/>
    <property type="match status" value="1"/>
</dbReference>
<dbReference type="PROSITE" id="PS00018">
    <property type="entry name" value="EF_HAND_1"/>
    <property type="match status" value="2"/>
</dbReference>
<keyword evidence="4" id="KW-0813">Transport</keyword>
<dbReference type="SMART" id="SM00054">
    <property type="entry name" value="EFh"/>
    <property type="match status" value="2"/>
</dbReference>
<dbReference type="CDD" id="cd00051">
    <property type="entry name" value="EFh"/>
    <property type="match status" value="1"/>
</dbReference>
<keyword evidence="13" id="KW-0472">Membrane</keyword>
<evidence type="ECO:0000256" key="16">
    <source>
        <dbReference type="ARBA" id="ARBA00038164"/>
    </source>
</evidence>
<evidence type="ECO:0000259" key="17">
    <source>
        <dbReference type="PROSITE" id="PS50222"/>
    </source>
</evidence>
<evidence type="ECO:0000256" key="1">
    <source>
        <dbReference type="ARBA" id="ARBA00004123"/>
    </source>
</evidence>
<keyword evidence="5" id="KW-1003">Cell membrane</keyword>
<evidence type="ECO:0000313" key="18">
    <source>
        <dbReference type="EMBL" id="CAD8802285.1"/>
    </source>
</evidence>
<dbReference type="InterPro" id="IPR018247">
    <property type="entry name" value="EF_Hand_1_Ca_BS"/>
</dbReference>
<reference evidence="18" key="1">
    <citation type="submission" date="2021-01" db="EMBL/GenBank/DDBJ databases">
        <authorList>
            <person name="Corre E."/>
            <person name="Pelletier E."/>
            <person name="Niang G."/>
            <person name="Scheremetjew M."/>
            <person name="Finn R."/>
            <person name="Kale V."/>
            <person name="Holt S."/>
            <person name="Cochrane G."/>
            <person name="Meng A."/>
            <person name="Brown T."/>
            <person name="Cohen L."/>
        </authorList>
    </citation>
    <scope>NUCLEOTIDE SEQUENCE</scope>
    <source>
        <strain evidence="18">CCMP443</strain>
    </source>
</reference>
<accession>A0A7S0Z072</accession>
<sequence>MGATSSVQLSDRHVEEIMANTDFDRKQVQRLWKRFNLLDAQGKGYISKSDFDFLPELANNPMADRILQCLRDANDDEGEAAAKEDKGRKPKPDEVDFATFVRALDCFSPSAPPKRKLDLMYRLYDFDGDGLISRQDLTIAMDRVIGLGATKERIEAVVDQVFAAVDEDQSGTLDFEEFCSFVDAEDLSSRMTVPI</sequence>
<dbReference type="PANTHER" id="PTHR46002">
    <property type="entry name" value="EG:114D9.1 PROTEIN-RELATED"/>
    <property type="match status" value="1"/>
</dbReference>
<evidence type="ECO:0000256" key="5">
    <source>
        <dbReference type="ARBA" id="ARBA00022475"/>
    </source>
</evidence>
<dbReference type="GO" id="GO:0005737">
    <property type="term" value="C:cytoplasm"/>
    <property type="evidence" value="ECO:0007669"/>
    <property type="project" value="UniProtKB-SubCell"/>
</dbReference>
<feature type="domain" description="EF-hand" evidence="17">
    <location>
        <begin position="26"/>
        <end position="61"/>
    </location>
</feature>
<protein>
    <recommendedName>
        <fullName evidence="17">EF-hand domain-containing protein</fullName>
    </recommendedName>
</protein>
<dbReference type="PROSITE" id="PS50222">
    <property type="entry name" value="EF_HAND_2"/>
    <property type="match status" value="3"/>
</dbReference>
<keyword evidence="14" id="KW-0539">Nucleus</keyword>
<keyword evidence="10" id="KW-0677">Repeat</keyword>
<evidence type="ECO:0000256" key="2">
    <source>
        <dbReference type="ARBA" id="ARBA00004236"/>
    </source>
</evidence>
<feature type="domain" description="EF-hand" evidence="17">
    <location>
        <begin position="153"/>
        <end position="188"/>
    </location>
</feature>
<evidence type="ECO:0000256" key="10">
    <source>
        <dbReference type="ARBA" id="ARBA00022737"/>
    </source>
</evidence>
<keyword evidence="12" id="KW-0653">Protein transport</keyword>
<keyword evidence="15" id="KW-0449">Lipoprotein</keyword>
<name>A0A7S0Z072_9CRYP</name>
<comment type="similarity">
    <text evidence="16">Belongs to the calcineurin regulatory subunit family. CHP subfamily.</text>
</comment>
<evidence type="ECO:0000256" key="14">
    <source>
        <dbReference type="ARBA" id="ARBA00023242"/>
    </source>
</evidence>
<evidence type="ECO:0000256" key="3">
    <source>
        <dbReference type="ARBA" id="ARBA00004496"/>
    </source>
</evidence>
<dbReference type="SUPFAM" id="SSF47473">
    <property type="entry name" value="EF-hand"/>
    <property type="match status" value="1"/>
</dbReference>
<evidence type="ECO:0000256" key="7">
    <source>
        <dbReference type="ARBA" id="ARBA00022553"/>
    </source>
</evidence>
<organism evidence="18">
    <name type="scientific">Hemiselmis tepida</name>
    <dbReference type="NCBI Taxonomy" id="464990"/>
    <lineage>
        <taxon>Eukaryota</taxon>
        <taxon>Cryptophyceae</taxon>
        <taxon>Cryptomonadales</taxon>
        <taxon>Hemiselmidaceae</taxon>
        <taxon>Hemiselmis</taxon>
    </lineage>
</organism>
<dbReference type="AlphaFoldDB" id="A0A7S0Z072"/>
<evidence type="ECO:0000256" key="13">
    <source>
        <dbReference type="ARBA" id="ARBA00023136"/>
    </source>
</evidence>
<keyword evidence="6" id="KW-0963">Cytoplasm</keyword>
<evidence type="ECO:0000256" key="8">
    <source>
        <dbReference type="ARBA" id="ARBA00022707"/>
    </source>
</evidence>
<gene>
    <name evidence="18" type="ORF">HTEP1355_LOCUS15961</name>
</gene>
<dbReference type="InterPro" id="IPR011992">
    <property type="entry name" value="EF-hand-dom_pair"/>
</dbReference>
<keyword evidence="11" id="KW-0106">Calcium</keyword>
<evidence type="ECO:0000256" key="4">
    <source>
        <dbReference type="ARBA" id="ARBA00022448"/>
    </source>
</evidence>
<dbReference type="GO" id="GO:0005509">
    <property type="term" value="F:calcium ion binding"/>
    <property type="evidence" value="ECO:0007669"/>
    <property type="project" value="InterPro"/>
</dbReference>
<dbReference type="EMBL" id="HBFN01027692">
    <property type="protein sequence ID" value="CAD8802285.1"/>
    <property type="molecule type" value="Transcribed_RNA"/>
</dbReference>
<evidence type="ECO:0000256" key="15">
    <source>
        <dbReference type="ARBA" id="ARBA00023288"/>
    </source>
</evidence>
<dbReference type="GO" id="GO:0005634">
    <property type="term" value="C:nucleus"/>
    <property type="evidence" value="ECO:0007669"/>
    <property type="project" value="UniProtKB-SubCell"/>
</dbReference>
<dbReference type="Pfam" id="PF13499">
    <property type="entry name" value="EF-hand_7"/>
    <property type="match status" value="1"/>
</dbReference>